<evidence type="ECO:0000259" key="2">
    <source>
        <dbReference type="PROSITE" id="PS50943"/>
    </source>
</evidence>
<dbReference type="CDD" id="cd00093">
    <property type="entry name" value="HTH_XRE"/>
    <property type="match status" value="1"/>
</dbReference>
<dbReference type="SUPFAM" id="SSF47413">
    <property type="entry name" value="lambda repressor-like DNA-binding domains"/>
    <property type="match status" value="1"/>
</dbReference>
<accession>A0AAW4LEP2</accession>
<feature type="region of interest" description="Disordered" evidence="1">
    <location>
        <begin position="143"/>
        <end position="190"/>
    </location>
</feature>
<evidence type="ECO:0000256" key="1">
    <source>
        <dbReference type="SAM" id="MobiDB-lite"/>
    </source>
</evidence>
<name>A0AAW4LEP2_9BACT</name>
<dbReference type="InterPro" id="IPR010982">
    <property type="entry name" value="Lambda_DNA-bd_dom_sf"/>
</dbReference>
<dbReference type="PROSITE" id="PS50943">
    <property type="entry name" value="HTH_CROC1"/>
    <property type="match status" value="1"/>
</dbReference>
<feature type="domain" description="HTH cro/C1-type" evidence="2">
    <location>
        <begin position="13"/>
        <end position="68"/>
    </location>
</feature>
<organism evidence="3 4">
    <name type="scientific">Geoanaerobacter pelophilus</name>
    <dbReference type="NCBI Taxonomy" id="60036"/>
    <lineage>
        <taxon>Bacteria</taxon>
        <taxon>Pseudomonadati</taxon>
        <taxon>Thermodesulfobacteriota</taxon>
        <taxon>Desulfuromonadia</taxon>
        <taxon>Geobacterales</taxon>
        <taxon>Geobacteraceae</taxon>
        <taxon>Geoanaerobacter</taxon>
    </lineage>
</organism>
<dbReference type="InterPro" id="IPR001387">
    <property type="entry name" value="Cro/C1-type_HTH"/>
</dbReference>
<dbReference type="SMART" id="SM00530">
    <property type="entry name" value="HTH_XRE"/>
    <property type="match status" value="1"/>
</dbReference>
<reference evidence="3 4" key="1">
    <citation type="submission" date="2021-05" db="EMBL/GenBank/DDBJ databases">
        <title>The draft genome of Geobacter pelophilus DSM 12255.</title>
        <authorList>
            <person name="Xu Z."/>
            <person name="Masuda Y."/>
            <person name="Itoh H."/>
            <person name="Senoo K."/>
        </authorList>
    </citation>
    <scope>NUCLEOTIDE SEQUENCE [LARGE SCALE GENOMIC DNA]</scope>
    <source>
        <strain evidence="3 4">DSM 12255</strain>
    </source>
</reference>
<dbReference type="GO" id="GO:0003677">
    <property type="term" value="F:DNA binding"/>
    <property type="evidence" value="ECO:0007669"/>
    <property type="project" value="InterPro"/>
</dbReference>
<dbReference type="EMBL" id="JAHCVJ010000011">
    <property type="protein sequence ID" value="MBT0666382.1"/>
    <property type="molecule type" value="Genomic_DNA"/>
</dbReference>
<comment type="caution">
    <text evidence="3">The sequence shown here is derived from an EMBL/GenBank/DDBJ whole genome shotgun (WGS) entry which is preliminary data.</text>
</comment>
<proteinExistence type="predicted"/>
<dbReference type="AlphaFoldDB" id="A0AAW4LEP2"/>
<evidence type="ECO:0000313" key="4">
    <source>
        <dbReference type="Proteomes" id="UP000811899"/>
    </source>
</evidence>
<dbReference type="RefSeq" id="WP_214173157.1">
    <property type="nucleotide sequence ID" value="NZ_JAHCVJ010000011.1"/>
</dbReference>
<evidence type="ECO:0000313" key="3">
    <source>
        <dbReference type="EMBL" id="MBT0666382.1"/>
    </source>
</evidence>
<feature type="compositionally biased region" description="Basic and acidic residues" evidence="1">
    <location>
        <begin position="143"/>
        <end position="154"/>
    </location>
</feature>
<sequence length="190" mass="21653">MSNENLTEFKDRMKAARECRGLSKTALAKKLNVSDAYIGQLEAGKKDNPSDIFIRSLATELKVNSVWLKTGLGRMELEEPLVVEEEHAGWVKMSPLIRQVVEIMSCMSEEHQQEVLHQVVREYKIYQAEQKLPIEEKLLRSAEEAQRQKEKALKDLANGELPAEEPKEQLPVDGSLPMKKPTTLLEKDLK</sequence>
<gene>
    <name evidence="3" type="ORF">KI809_18905</name>
</gene>
<keyword evidence="4" id="KW-1185">Reference proteome</keyword>
<protein>
    <submittedName>
        <fullName evidence="3">Helix-turn-helix domain-containing protein</fullName>
    </submittedName>
</protein>
<dbReference type="Proteomes" id="UP000811899">
    <property type="component" value="Unassembled WGS sequence"/>
</dbReference>
<dbReference type="Pfam" id="PF01381">
    <property type="entry name" value="HTH_3"/>
    <property type="match status" value="1"/>
</dbReference>
<dbReference type="Gene3D" id="1.10.260.40">
    <property type="entry name" value="lambda repressor-like DNA-binding domains"/>
    <property type="match status" value="1"/>
</dbReference>